<keyword evidence="2" id="KW-0732">Signal</keyword>
<evidence type="ECO:0008006" key="5">
    <source>
        <dbReference type="Google" id="ProtNLM"/>
    </source>
</evidence>
<evidence type="ECO:0000313" key="4">
    <source>
        <dbReference type="Proteomes" id="UP000326464"/>
    </source>
</evidence>
<evidence type="ECO:0000256" key="2">
    <source>
        <dbReference type="SAM" id="SignalP"/>
    </source>
</evidence>
<dbReference type="EMBL" id="VJXX01000001">
    <property type="protein sequence ID" value="MPY09393.1"/>
    <property type="molecule type" value="Genomic_DNA"/>
</dbReference>
<feature type="signal peptide" evidence="2">
    <location>
        <begin position="1"/>
        <end position="32"/>
    </location>
</feature>
<reference evidence="4" key="1">
    <citation type="submission" date="2019-07" db="EMBL/GenBank/DDBJ databases">
        <title>Arthrobacter KR32 sp. nov., isolated from mountain cheese made of cows milk.</title>
        <authorList>
            <person name="Flegler A."/>
        </authorList>
    </citation>
    <scope>NUCLEOTIDE SEQUENCE [LARGE SCALE GENOMIC DNA]</scope>
    <source>
        <strain evidence="4">KR32</strain>
    </source>
</reference>
<protein>
    <recommendedName>
        <fullName evidence="5">Lipoprotein</fullName>
    </recommendedName>
</protein>
<proteinExistence type="predicted"/>
<gene>
    <name evidence="3" type="ORF">FNH21_01415</name>
</gene>
<feature type="chain" id="PRO_5038940707" description="Lipoprotein" evidence="2">
    <location>
        <begin position="33"/>
        <end position="259"/>
    </location>
</feature>
<dbReference type="Proteomes" id="UP000326464">
    <property type="component" value="Unassembled WGS sequence"/>
</dbReference>
<sequence length="259" mass="26648">MTEATIGDTVRRTTRAVAAAALLGALLTACTAAGEGDAGPAPSSSAATPGAPAEPTVAPLREAREGWKVFTDPSRLVSFELPQDWVVQPLDPAPGTYAADSLHYAVRTPEGTTAAEFHSGIITPEAPCPDAERTPYAVIGSEPLALTDQPAASTAIEPRFVVRLITGFRFFGAYGVTDEVGGADGLACSLANTVQGSEALGRFSFGDLEVLAPKAPANTGPQTVSFGTIGEAEAYYAEPGFATIREMILSVRVAEPPAA</sequence>
<accession>A0A7X1NME0</accession>
<comment type="caution">
    <text evidence="3">The sequence shown here is derived from an EMBL/GenBank/DDBJ whole genome shotgun (WGS) entry which is preliminary data.</text>
</comment>
<dbReference type="RefSeq" id="WP_152811756.1">
    <property type="nucleotide sequence ID" value="NZ_VJXX01000001.1"/>
</dbReference>
<evidence type="ECO:0000256" key="1">
    <source>
        <dbReference type="SAM" id="MobiDB-lite"/>
    </source>
</evidence>
<feature type="region of interest" description="Disordered" evidence="1">
    <location>
        <begin position="35"/>
        <end position="55"/>
    </location>
</feature>
<evidence type="ECO:0000313" key="3">
    <source>
        <dbReference type="EMBL" id="MPY09393.1"/>
    </source>
</evidence>
<name>A0A7X1NME0_9MICC</name>
<organism evidence="3 4">
    <name type="scientific">Arthrobacter bussei</name>
    <dbReference type="NCBI Taxonomy" id="2594179"/>
    <lineage>
        <taxon>Bacteria</taxon>
        <taxon>Bacillati</taxon>
        <taxon>Actinomycetota</taxon>
        <taxon>Actinomycetes</taxon>
        <taxon>Micrococcales</taxon>
        <taxon>Micrococcaceae</taxon>
        <taxon>Arthrobacter</taxon>
    </lineage>
</organism>
<keyword evidence="4" id="KW-1185">Reference proteome</keyword>
<dbReference type="OrthoDB" id="4963467at2"/>
<dbReference type="AlphaFoldDB" id="A0A7X1NME0"/>